<evidence type="ECO:0000259" key="21">
    <source>
        <dbReference type="PROSITE" id="PS50894"/>
    </source>
</evidence>
<dbReference type="Pfam" id="PF01627">
    <property type="entry name" value="Hpt"/>
    <property type="match status" value="1"/>
</dbReference>
<dbReference type="Gene3D" id="3.30.450.20">
    <property type="entry name" value="PAS domain"/>
    <property type="match status" value="2"/>
</dbReference>
<dbReference type="InterPro" id="IPR003661">
    <property type="entry name" value="HisK_dim/P_dom"/>
</dbReference>
<feature type="domain" description="Response regulatory" evidence="20">
    <location>
        <begin position="763"/>
        <end position="890"/>
    </location>
</feature>
<dbReference type="InterPro" id="IPR004358">
    <property type="entry name" value="Sig_transdc_His_kin-like_C"/>
</dbReference>
<gene>
    <name evidence="22" type="ORF">F2Q65_16420</name>
</gene>
<feature type="modified residue" description="4-aspartylphosphate" evidence="16">
    <location>
        <position position="967"/>
    </location>
</feature>
<evidence type="ECO:0000256" key="1">
    <source>
        <dbReference type="ARBA" id="ARBA00000085"/>
    </source>
</evidence>
<evidence type="ECO:0000256" key="9">
    <source>
        <dbReference type="ARBA" id="ARBA00022777"/>
    </source>
</evidence>
<evidence type="ECO:0000256" key="16">
    <source>
        <dbReference type="PROSITE-ProRule" id="PRU00169"/>
    </source>
</evidence>
<keyword evidence="18" id="KW-0472">Membrane</keyword>
<dbReference type="PROSITE" id="PS50894">
    <property type="entry name" value="HPT"/>
    <property type="match status" value="1"/>
</dbReference>
<keyword evidence="11 18" id="KW-1133">Transmembrane helix</keyword>
<keyword evidence="10" id="KW-0067">ATP-binding</keyword>
<dbReference type="PRINTS" id="PR00344">
    <property type="entry name" value="BCTRLSENSOR"/>
</dbReference>
<dbReference type="GO" id="GO:0000155">
    <property type="term" value="F:phosphorelay sensor kinase activity"/>
    <property type="evidence" value="ECO:0007669"/>
    <property type="project" value="InterPro"/>
</dbReference>
<dbReference type="Gene3D" id="3.30.565.10">
    <property type="entry name" value="Histidine kinase-like ATPase, C-terminal domain"/>
    <property type="match status" value="1"/>
</dbReference>
<dbReference type="CDD" id="cd00156">
    <property type="entry name" value="REC"/>
    <property type="match status" value="1"/>
</dbReference>
<evidence type="ECO:0000256" key="14">
    <source>
        <dbReference type="ARBA" id="ARBA00068150"/>
    </source>
</evidence>
<dbReference type="Gene3D" id="1.20.120.160">
    <property type="entry name" value="HPT domain"/>
    <property type="match status" value="1"/>
</dbReference>
<dbReference type="InterPro" id="IPR001789">
    <property type="entry name" value="Sig_transdc_resp-reg_receiver"/>
</dbReference>
<dbReference type="Gene3D" id="3.40.50.2300">
    <property type="match status" value="2"/>
</dbReference>
<dbReference type="InterPro" id="IPR003594">
    <property type="entry name" value="HATPase_dom"/>
</dbReference>
<evidence type="ECO:0000256" key="8">
    <source>
        <dbReference type="ARBA" id="ARBA00022741"/>
    </source>
</evidence>
<evidence type="ECO:0000313" key="23">
    <source>
        <dbReference type="Proteomes" id="UP000322981"/>
    </source>
</evidence>
<comment type="catalytic activity">
    <reaction evidence="1">
        <text>ATP + protein L-histidine = ADP + protein N-phospho-L-histidine.</text>
        <dbReference type="EC" id="2.7.13.3"/>
    </reaction>
</comment>
<dbReference type="Pfam" id="PF02518">
    <property type="entry name" value="HATPase_c"/>
    <property type="match status" value="1"/>
</dbReference>
<keyword evidence="4" id="KW-1003">Cell membrane</keyword>
<dbReference type="SMART" id="SM00448">
    <property type="entry name" value="REC"/>
    <property type="match status" value="2"/>
</dbReference>
<dbReference type="InterPro" id="IPR008207">
    <property type="entry name" value="Sig_transdc_His_kin_Hpt_dom"/>
</dbReference>
<dbReference type="InterPro" id="IPR036641">
    <property type="entry name" value="HPT_dom_sf"/>
</dbReference>
<dbReference type="AlphaFoldDB" id="A0A5M8FQG3"/>
<dbReference type="Pfam" id="PF00072">
    <property type="entry name" value="Response_reg"/>
    <property type="match status" value="2"/>
</dbReference>
<evidence type="ECO:0000313" key="22">
    <source>
        <dbReference type="EMBL" id="KAA6183172.1"/>
    </source>
</evidence>
<dbReference type="PROSITE" id="PS50109">
    <property type="entry name" value="HIS_KIN"/>
    <property type="match status" value="1"/>
</dbReference>
<name>A0A5M8FQG3_9GAMM</name>
<evidence type="ECO:0000256" key="5">
    <source>
        <dbReference type="ARBA" id="ARBA00022553"/>
    </source>
</evidence>
<feature type="transmembrane region" description="Helical" evidence="18">
    <location>
        <begin position="154"/>
        <end position="175"/>
    </location>
</feature>
<protein>
    <recommendedName>
        <fullName evidence="14">Sensory/regulatory protein RpfC</fullName>
        <ecNumber evidence="3">2.7.13.3</ecNumber>
    </recommendedName>
</protein>
<dbReference type="OrthoDB" id="5563233at2"/>
<dbReference type="InterPro" id="IPR036890">
    <property type="entry name" value="HATPase_C_sf"/>
</dbReference>
<dbReference type="CDD" id="cd16922">
    <property type="entry name" value="HATPase_EvgS-ArcB-TorS-like"/>
    <property type="match status" value="1"/>
</dbReference>
<dbReference type="EC" id="2.7.13.3" evidence="3"/>
<dbReference type="PANTHER" id="PTHR45339">
    <property type="entry name" value="HYBRID SIGNAL TRANSDUCTION HISTIDINE KINASE J"/>
    <property type="match status" value="1"/>
</dbReference>
<dbReference type="PANTHER" id="PTHR45339:SF5">
    <property type="entry name" value="HISTIDINE KINASE"/>
    <property type="match status" value="1"/>
</dbReference>
<dbReference type="CDD" id="cd17546">
    <property type="entry name" value="REC_hyHK_CKI1_RcsC-like"/>
    <property type="match status" value="1"/>
</dbReference>
<evidence type="ECO:0000256" key="17">
    <source>
        <dbReference type="SAM" id="MobiDB-lite"/>
    </source>
</evidence>
<dbReference type="SUPFAM" id="SSF52172">
    <property type="entry name" value="CheY-like"/>
    <property type="match status" value="2"/>
</dbReference>
<evidence type="ECO:0000256" key="11">
    <source>
        <dbReference type="ARBA" id="ARBA00022989"/>
    </source>
</evidence>
<dbReference type="InterPro" id="IPR005467">
    <property type="entry name" value="His_kinase_dom"/>
</dbReference>
<organism evidence="22 23">
    <name type="scientific">Thiohalocapsa marina</name>
    <dbReference type="NCBI Taxonomy" id="424902"/>
    <lineage>
        <taxon>Bacteria</taxon>
        <taxon>Pseudomonadati</taxon>
        <taxon>Pseudomonadota</taxon>
        <taxon>Gammaproteobacteria</taxon>
        <taxon>Chromatiales</taxon>
        <taxon>Chromatiaceae</taxon>
        <taxon>Thiohalocapsa</taxon>
    </lineage>
</organism>
<dbReference type="Pfam" id="PF00512">
    <property type="entry name" value="HisKA"/>
    <property type="match status" value="1"/>
</dbReference>
<dbReference type="InterPro" id="IPR036097">
    <property type="entry name" value="HisK_dim/P_sf"/>
</dbReference>
<dbReference type="SMART" id="SM00387">
    <property type="entry name" value="HATPase_c"/>
    <property type="match status" value="1"/>
</dbReference>
<dbReference type="SUPFAM" id="SSF103190">
    <property type="entry name" value="Sensory domain-like"/>
    <property type="match status" value="2"/>
</dbReference>
<keyword evidence="7 18" id="KW-0812">Transmembrane</keyword>
<evidence type="ECO:0000256" key="13">
    <source>
        <dbReference type="ARBA" id="ARBA00064003"/>
    </source>
</evidence>
<dbReference type="InterPro" id="IPR011006">
    <property type="entry name" value="CheY-like_superfamily"/>
</dbReference>
<evidence type="ECO:0000256" key="4">
    <source>
        <dbReference type="ARBA" id="ARBA00022475"/>
    </source>
</evidence>
<keyword evidence="23" id="KW-1185">Reference proteome</keyword>
<dbReference type="GO" id="GO:0005524">
    <property type="term" value="F:ATP binding"/>
    <property type="evidence" value="ECO:0007669"/>
    <property type="project" value="UniProtKB-KW"/>
</dbReference>
<feature type="modified residue" description="4-aspartylphosphate" evidence="16">
    <location>
        <position position="817"/>
    </location>
</feature>
<dbReference type="GO" id="GO:0005886">
    <property type="term" value="C:plasma membrane"/>
    <property type="evidence" value="ECO:0007669"/>
    <property type="project" value="UniProtKB-SubCell"/>
</dbReference>
<reference evidence="22 23" key="1">
    <citation type="submission" date="2019-09" db="EMBL/GenBank/DDBJ databases">
        <title>Whole-genome sequence of the purple sulfur bacterium Thiohalocapsa marina DSM 19078.</title>
        <authorList>
            <person name="Kyndt J.A."/>
            <person name="Meyer T.E."/>
        </authorList>
    </citation>
    <scope>NUCLEOTIDE SEQUENCE [LARGE SCALE GENOMIC DNA]</scope>
    <source>
        <strain evidence="22 23">DSM 19078</strain>
    </source>
</reference>
<dbReference type="FunFam" id="3.30.565.10:FF:000010">
    <property type="entry name" value="Sensor histidine kinase RcsC"/>
    <property type="match status" value="1"/>
</dbReference>
<evidence type="ECO:0000259" key="19">
    <source>
        <dbReference type="PROSITE" id="PS50109"/>
    </source>
</evidence>
<feature type="region of interest" description="Disordered" evidence="17">
    <location>
        <begin position="50"/>
        <end position="82"/>
    </location>
</feature>
<feature type="domain" description="HPt" evidence="21">
    <location>
        <begin position="1066"/>
        <end position="1160"/>
    </location>
</feature>
<feature type="modified residue" description="Phosphohistidine" evidence="15">
    <location>
        <position position="1105"/>
    </location>
</feature>
<proteinExistence type="predicted"/>
<keyword evidence="8" id="KW-0547">Nucleotide-binding</keyword>
<accession>A0A5M8FQG3</accession>
<dbReference type="SUPFAM" id="SSF47384">
    <property type="entry name" value="Homodimeric domain of signal transducing histidine kinase"/>
    <property type="match status" value="1"/>
</dbReference>
<dbReference type="InterPro" id="IPR048760">
    <property type="entry name" value="VP0354-like_sensor_dom"/>
</dbReference>
<keyword evidence="6" id="KW-0808">Transferase</keyword>
<sequence>MTTASLIATRSPSAMPGSAWVLARRVALRPMPTPSPRRMRPGYCRLMPASRWQPTPMAPSRARCQPRRRRSRNLRSSCSGTGMAMSRSWNPAVELSGGLLRCLQAKIAQSGTGLAPARHRPQSAPAQAAATGACTVRSRTTDDKHMKQVRTHNALRIWLILAVLTISAGIGFAAYSSTRIILTQLEVESKELARHAEDMLRQMLVDVGRDLRYLAHSRPLLDCMEDMTSRQLDCLESDWVAFASAKPQFDQIRWIDETGMERVRINQASPIPQVVPEAELQIKADRYYFTEAMALPPGEIYVSPLDLNIEHGRIEDPRKPMLRLALRAFDRGGNSRGIVIVNYLALNLLEMLPKSVVTELWLLNRDGYWLRGPAAEDEWGFMFSRPELTLARRYPDAWKAIDGETHGQFRTGDGLWSFQTIAPAQVLAAAPGAALYRPDGASSPVAEEIGFGDSENERWHILSFVPRQAYLQQVFRVWLGYSGILLALLFITLSSGVSLARSQRRELRTAEAASEAKSAFVANTSHEVRTPMNAVLGYLDLLLDTPLDTEQRDMVQRIRSAGQSLLRILNEILDFSKLEAGKVALESAPFRLDQVLEQSAELFAVAAHEKGIELAVDAPLDISGHYRGDALRLGQILNNLIGNAIKFTEQGSVVVAVRALEETEDGLQRRLRFEVRDSGIGMTAAQSQRLFQPFTQADVSTTRQFGGTGLGLTICKRLVELMGGEIGVDTQQGKGSTFWFWVPMVVAENQIEPAKTAVLQAERVLVVDDHESAREILSRYLTHWDFSVDCVGSADKALLQLLTAASTAAPYSLLVLDWRMPEHDGLWLLQQLHQAETSGRIKRTPAVIMVTAYERHSLLQAASKAQVRPDAVLGKPLSQRQIFKAIADLQQHGFVSLPEAEQRALQQHGTTDAIRGAELLVVEDNLTNQALAKAMLEKLELHVSIANNGREALEMLAARRFDLVLMDLQMPVMDGLEATAAIRAADWGKDIPIIAMTAAAYPEDRQRVLDAGMNDYLRKPVDRQQLISTLLRWLPVRSTAPAAEPSSQLQLAGFDLDATRARLGDDPDLLHMILRSFQQDIADWPAAFNAACEGDEPKVALRLVHTLKGAAANVGATDVNRAAIALEAALAEPATPERIEALRTACLTTVAAATTVLQAALARETSVEKADYT</sequence>
<dbReference type="PROSITE" id="PS50110">
    <property type="entry name" value="RESPONSE_REGULATORY"/>
    <property type="match status" value="2"/>
</dbReference>
<dbReference type="FunFam" id="1.10.287.130:FF:000002">
    <property type="entry name" value="Two-component osmosensing histidine kinase"/>
    <property type="match status" value="1"/>
</dbReference>
<evidence type="ECO:0000256" key="12">
    <source>
        <dbReference type="ARBA" id="ARBA00023012"/>
    </source>
</evidence>
<comment type="subcellular location">
    <subcellularLocation>
        <location evidence="2">Cell membrane</location>
        <topology evidence="2">Multi-pass membrane protein</topology>
    </subcellularLocation>
</comment>
<evidence type="ECO:0000256" key="6">
    <source>
        <dbReference type="ARBA" id="ARBA00022679"/>
    </source>
</evidence>
<evidence type="ECO:0000256" key="7">
    <source>
        <dbReference type="ARBA" id="ARBA00022692"/>
    </source>
</evidence>
<evidence type="ECO:0000256" key="15">
    <source>
        <dbReference type="PROSITE-ProRule" id="PRU00110"/>
    </source>
</evidence>
<feature type="domain" description="Histidine kinase" evidence="19">
    <location>
        <begin position="523"/>
        <end position="746"/>
    </location>
</feature>
<dbReference type="SUPFAM" id="SSF47226">
    <property type="entry name" value="Histidine-containing phosphotransfer domain, HPT domain"/>
    <property type="match status" value="1"/>
</dbReference>
<evidence type="ECO:0000259" key="20">
    <source>
        <dbReference type="PROSITE" id="PS50110"/>
    </source>
</evidence>
<dbReference type="SMART" id="SM00388">
    <property type="entry name" value="HisKA"/>
    <property type="match status" value="1"/>
</dbReference>
<evidence type="ECO:0000256" key="18">
    <source>
        <dbReference type="SAM" id="Phobius"/>
    </source>
</evidence>
<dbReference type="Gene3D" id="1.10.287.130">
    <property type="match status" value="1"/>
</dbReference>
<dbReference type="Pfam" id="PF21623">
    <property type="entry name" value="HK_sensor_dom_bact"/>
    <property type="match status" value="1"/>
</dbReference>
<evidence type="ECO:0000256" key="3">
    <source>
        <dbReference type="ARBA" id="ARBA00012438"/>
    </source>
</evidence>
<evidence type="ECO:0000256" key="10">
    <source>
        <dbReference type="ARBA" id="ARBA00022840"/>
    </source>
</evidence>
<keyword evidence="12" id="KW-0902">Two-component regulatory system</keyword>
<dbReference type="SUPFAM" id="SSF55874">
    <property type="entry name" value="ATPase domain of HSP90 chaperone/DNA topoisomerase II/histidine kinase"/>
    <property type="match status" value="1"/>
</dbReference>
<feature type="compositionally biased region" description="Basic residues" evidence="17">
    <location>
        <begin position="64"/>
        <end position="73"/>
    </location>
</feature>
<comment type="caution">
    <text evidence="22">The sequence shown here is derived from an EMBL/GenBank/DDBJ whole genome shotgun (WGS) entry which is preliminary data.</text>
</comment>
<feature type="region of interest" description="Disordered" evidence="17">
    <location>
        <begin position="114"/>
        <end position="147"/>
    </location>
</feature>
<dbReference type="Proteomes" id="UP000322981">
    <property type="component" value="Unassembled WGS sequence"/>
</dbReference>
<keyword evidence="9" id="KW-0418">Kinase</keyword>
<dbReference type="CDD" id="cd00082">
    <property type="entry name" value="HisKA"/>
    <property type="match status" value="1"/>
</dbReference>
<comment type="subunit">
    <text evidence="13">At low DSF concentrations, interacts with RpfF.</text>
</comment>
<feature type="domain" description="Response regulatory" evidence="20">
    <location>
        <begin position="918"/>
        <end position="1034"/>
    </location>
</feature>
<dbReference type="EMBL" id="VWXX01000036">
    <property type="protein sequence ID" value="KAA6183172.1"/>
    <property type="molecule type" value="Genomic_DNA"/>
</dbReference>
<evidence type="ECO:0000256" key="2">
    <source>
        <dbReference type="ARBA" id="ARBA00004651"/>
    </source>
</evidence>
<keyword evidence="5 16" id="KW-0597">Phosphoprotein</keyword>
<dbReference type="InterPro" id="IPR029151">
    <property type="entry name" value="Sensor-like_sf"/>
</dbReference>